<proteinExistence type="predicted"/>
<comment type="caution">
    <text evidence="2">The sequence shown here is derived from an EMBL/GenBank/DDBJ whole genome shotgun (WGS) entry which is preliminary data.</text>
</comment>
<name>A0A7W8ABL7_9ACTN</name>
<accession>A0A7W8ABL7</accession>
<dbReference type="EMBL" id="JACHIN010000014">
    <property type="protein sequence ID" value="MBB5082609.1"/>
    <property type="molecule type" value="Genomic_DNA"/>
</dbReference>
<dbReference type="InterPro" id="IPR047951">
    <property type="entry name" value="Transpos_ISL3"/>
</dbReference>
<sequence>MVRWLMTRPDHLSSTDATHLQRILERSPGLAATARHVRAFAHMMTELQGHHLETWIAAVRADPLPAFHVFANGLQRDHDAVRNGLTLPYSSGAVEGRVCKLKFLKRLMFGRANYDLLRAMALHN</sequence>
<keyword evidence="3" id="KW-1185">Reference proteome</keyword>
<evidence type="ECO:0000259" key="1">
    <source>
        <dbReference type="Pfam" id="PF01610"/>
    </source>
</evidence>
<dbReference type="PANTHER" id="PTHR33498:SF1">
    <property type="entry name" value="TRANSPOSASE FOR INSERTION SEQUENCE ELEMENT IS1557"/>
    <property type="match status" value="1"/>
</dbReference>
<dbReference type="Pfam" id="PF01610">
    <property type="entry name" value="DDE_Tnp_ISL3"/>
    <property type="match status" value="1"/>
</dbReference>
<reference evidence="2 3" key="1">
    <citation type="submission" date="2020-08" db="EMBL/GenBank/DDBJ databases">
        <title>Genomic Encyclopedia of Type Strains, Phase IV (KMG-IV): sequencing the most valuable type-strain genomes for metagenomic binning, comparative biology and taxonomic classification.</title>
        <authorList>
            <person name="Goeker M."/>
        </authorList>
    </citation>
    <scope>NUCLEOTIDE SEQUENCE [LARGE SCALE GENOMIC DNA]</scope>
    <source>
        <strain evidence="2 3">DSM 45385</strain>
    </source>
</reference>
<dbReference type="InterPro" id="IPR002560">
    <property type="entry name" value="Transposase_DDE"/>
</dbReference>
<dbReference type="PANTHER" id="PTHR33498">
    <property type="entry name" value="TRANSPOSASE FOR INSERTION SEQUENCE ELEMENT IS1557"/>
    <property type="match status" value="1"/>
</dbReference>
<feature type="domain" description="Transposase IS204/IS1001/IS1096/IS1165 DDE" evidence="1">
    <location>
        <begin position="4"/>
        <end position="120"/>
    </location>
</feature>
<dbReference type="AlphaFoldDB" id="A0A7W8ABL7"/>
<organism evidence="2 3">
    <name type="scientific">Nonomuraea endophytica</name>
    <dbReference type="NCBI Taxonomy" id="714136"/>
    <lineage>
        <taxon>Bacteria</taxon>
        <taxon>Bacillati</taxon>
        <taxon>Actinomycetota</taxon>
        <taxon>Actinomycetes</taxon>
        <taxon>Streptosporangiales</taxon>
        <taxon>Streptosporangiaceae</taxon>
        <taxon>Nonomuraea</taxon>
    </lineage>
</organism>
<gene>
    <name evidence="2" type="ORF">HNR40_008105</name>
</gene>
<evidence type="ECO:0000313" key="2">
    <source>
        <dbReference type="EMBL" id="MBB5082609.1"/>
    </source>
</evidence>
<protein>
    <submittedName>
        <fullName evidence="2">Transposase</fullName>
    </submittedName>
</protein>
<dbReference type="Proteomes" id="UP000568380">
    <property type="component" value="Unassembled WGS sequence"/>
</dbReference>
<evidence type="ECO:0000313" key="3">
    <source>
        <dbReference type="Proteomes" id="UP000568380"/>
    </source>
</evidence>